<keyword evidence="2" id="KW-1185">Reference proteome</keyword>
<dbReference type="EMBL" id="GQ884143">
    <property type="protein sequence ID" value="ACZ63578.1"/>
    <property type="molecule type" value="Genomic_DNA"/>
</dbReference>
<name>D2J4Q9_9BBAC</name>
<accession>D2J4Q9</accession>
<evidence type="ECO:0000313" key="1">
    <source>
        <dbReference type="EMBL" id="ACZ63578.1"/>
    </source>
</evidence>
<dbReference type="RefSeq" id="YP_003429416.1">
    <property type="nucleotide sequence ID" value="NC_013797.1"/>
</dbReference>
<dbReference type="Pfam" id="PF06648">
    <property type="entry name" value="AcMNPV_Ac75"/>
    <property type="match status" value="1"/>
</dbReference>
<sequence>MNFDFLKDLVGLNPIKTTHVSNNLRTNFNFIVNDYVKEKNCNENNVTLLQKLHKIFNMFLNDELDRELVYNLFGNKLDLTKKQFYYLYEKIKNDIYINNLLNKICDTMDNNSYSPEQMKQHLLHSIEDENGFANLSSFLLRECNSAAKIK</sequence>
<organism evidence="1 2">
    <name type="scientific">Pieris rapae granulovirus Wuhan</name>
    <dbReference type="NCBI Taxonomy" id="2848030"/>
    <lineage>
        <taxon>Viruses</taxon>
        <taxon>Viruses incertae sedis</taxon>
        <taxon>Naldaviricetes</taxon>
        <taxon>Lefavirales</taxon>
        <taxon>Baculoviridae</taxon>
        <taxon>Betabaculovirus</taxon>
        <taxon>Betabaculovirus arrapae</taxon>
    </lineage>
</organism>
<proteinExistence type="predicted"/>
<protein>
    <submittedName>
        <fullName evidence="1">PrGVORF92</fullName>
    </submittedName>
</protein>
<dbReference type="InterPro" id="IPR010594">
    <property type="entry name" value="AcMNPV_Ac75"/>
</dbReference>
<dbReference type="OrthoDB" id="17968at10239"/>
<dbReference type="Proteomes" id="UP000202544">
    <property type="component" value="Segment"/>
</dbReference>
<dbReference type="GeneID" id="11107099"/>
<dbReference type="KEGG" id="vg:11107099"/>
<reference evidence="1 2" key="1">
    <citation type="journal article" date="2011" name="J. Proteome Res.">
        <title>ODV-associated proteins of the Pieris rapae granulovirus.</title>
        <authorList>
            <person name="Wang X.F."/>
            <person name="Zhang B.Q."/>
            <person name="Xu H.J."/>
            <person name="Cui Y.J."/>
            <person name="Xu Y.P."/>
            <person name="Zhang M.J."/>
            <person name="Han Y.S."/>
            <person name="Lee Y.S."/>
            <person name="Bao Y.Y."/>
            <person name="Zhang C.X."/>
        </authorList>
    </citation>
    <scope>NUCLEOTIDE SEQUENCE [LARGE SCALE GENOMIC DNA]</scope>
    <source>
        <strain evidence="1">Wuhan</strain>
    </source>
</reference>
<evidence type="ECO:0000313" key="2">
    <source>
        <dbReference type="Proteomes" id="UP000202544"/>
    </source>
</evidence>
<reference evidence="1 2" key="2">
    <citation type="journal article" date="2012" name="J. Virol.">
        <title>The Genome of Pieris rapae Granulovirus.</title>
        <authorList>
            <person name="Zhang B.Q."/>
            <person name="Cheng R.L."/>
            <person name="Wang X.F."/>
            <person name="Zhang C.X."/>
        </authorList>
    </citation>
    <scope>NUCLEOTIDE SEQUENCE [LARGE SCALE GENOMIC DNA]</scope>
    <source>
        <strain evidence="1">Wuhan</strain>
    </source>
</reference>